<feature type="transmembrane region" description="Helical" evidence="1">
    <location>
        <begin position="192"/>
        <end position="216"/>
    </location>
</feature>
<feature type="transmembrane region" description="Helical" evidence="1">
    <location>
        <begin position="35"/>
        <end position="55"/>
    </location>
</feature>
<protein>
    <submittedName>
        <fullName evidence="3">CPBP family intramembrane glutamic endopeptidase</fullName>
        <ecNumber evidence="3">3.4.-.-</ecNumber>
    </submittedName>
</protein>
<feature type="transmembrane region" description="Helical" evidence="1">
    <location>
        <begin position="161"/>
        <end position="180"/>
    </location>
</feature>
<proteinExistence type="predicted"/>
<evidence type="ECO:0000259" key="2">
    <source>
        <dbReference type="Pfam" id="PF02517"/>
    </source>
</evidence>
<keyword evidence="3" id="KW-0378">Hydrolase</keyword>
<feature type="transmembrane region" description="Helical" evidence="1">
    <location>
        <begin position="81"/>
        <end position="98"/>
    </location>
</feature>
<comment type="caution">
    <text evidence="3">The sequence shown here is derived from an EMBL/GenBank/DDBJ whole genome shotgun (WGS) entry which is preliminary data.</text>
</comment>
<feature type="transmembrane region" description="Helical" evidence="1">
    <location>
        <begin position="6"/>
        <end position="23"/>
    </location>
</feature>
<dbReference type="GO" id="GO:0016787">
    <property type="term" value="F:hydrolase activity"/>
    <property type="evidence" value="ECO:0007669"/>
    <property type="project" value="UniProtKB-KW"/>
</dbReference>
<evidence type="ECO:0000313" key="4">
    <source>
        <dbReference type="Proteomes" id="UP001597301"/>
    </source>
</evidence>
<feature type="transmembrane region" description="Helical" evidence="1">
    <location>
        <begin position="129"/>
        <end position="155"/>
    </location>
</feature>
<sequence length="235" mass="26451">MIYLTVVLLAIVIGYPVSDYYYMKKADLQNKPKMYWNIIIPQWVIVWIILSYWAWTGRSVSELFFVKDPLLSSQAGHLKDIGLGAVTAGVLLALAVIFSKKLKEKISIYFSSQLDEVRFMLPTTLKERVLFVGVALTAGFCEEVIFRGVMLYYVGQLPFDLSVIAIVIVLSMLFGIVHLYQGWSGVLSTAYLGGLLLVVYLITGNLWISIALHFLIDVKFVFFPNKTSQTGQEDG</sequence>
<keyword evidence="1" id="KW-0472">Membrane</keyword>
<dbReference type="EMBL" id="JBHUEO010000104">
    <property type="protein sequence ID" value="MFD1708541.1"/>
    <property type="molecule type" value="Genomic_DNA"/>
</dbReference>
<dbReference type="Pfam" id="PF02517">
    <property type="entry name" value="Rce1-like"/>
    <property type="match status" value="1"/>
</dbReference>
<keyword evidence="1" id="KW-1133">Transmembrane helix</keyword>
<keyword evidence="1" id="KW-0812">Transmembrane</keyword>
<accession>A0ABW4KMD5</accession>
<evidence type="ECO:0000313" key="3">
    <source>
        <dbReference type="EMBL" id="MFD1708541.1"/>
    </source>
</evidence>
<keyword evidence="4" id="KW-1185">Reference proteome</keyword>
<dbReference type="InterPro" id="IPR003675">
    <property type="entry name" value="Rce1/LyrA-like_dom"/>
</dbReference>
<dbReference type="RefSeq" id="WP_380775881.1">
    <property type="nucleotide sequence ID" value="NZ_JBHUEO010000104.1"/>
</dbReference>
<gene>
    <name evidence="3" type="ORF">ACFSCZ_17855</name>
</gene>
<dbReference type="Proteomes" id="UP001597301">
    <property type="component" value="Unassembled WGS sequence"/>
</dbReference>
<reference evidence="4" key="1">
    <citation type="journal article" date="2019" name="Int. J. Syst. Evol. Microbiol.">
        <title>The Global Catalogue of Microorganisms (GCM) 10K type strain sequencing project: providing services to taxonomists for standard genome sequencing and annotation.</title>
        <authorList>
            <consortium name="The Broad Institute Genomics Platform"/>
            <consortium name="The Broad Institute Genome Sequencing Center for Infectious Disease"/>
            <person name="Wu L."/>
            <person name="Ma J."/>
        </authorList>
    </citation>
    <scope>NUCLEOTIDE SEQUENCE [LARGE SCALE GENOMIC DNA]</scope>
    <source>
        <strain evidence="4">CGMCC 1.12295</strain>
    </source>
</reference>
<evidence type="ECO:0000256" key="1">
    <source>
        <dbReference type="SAM" id="Phobius"/>
    </source>
</evidence>
<dbReference type="EC" id="3.4.-.-" evidence="3"/>
<organism evidence="3 4">
    <name type="scientific">Siminovitchia sediminis</name>
    <dbReference type="NCBI Taxonomy" id="1274353"/>
    <lineage>
        <taxon>Bacteria</taxon>
        <taxon>Bacillati</taxon>
        <taxon>Bacillota</taxon>
        <taxon>Bacilli</taxon>
        <taxon>Bacillales</taxon>
        <taxon>Bacillaceae</taxon>
        <taxon>Siminovitchia</taxon>
    </lineage>
</organism>
<feature type="domain" description="CAAX prenyl protease 2/Lysostaphin resistance protein A-like" evidence="2">
    <location>
        <begin position="129"/>
        <end position="217"/>
    </location>
</feature>
<name>A0ABW4KMD5_9BACI</name>